<dbReference type="EMBL" id="QVEP01000074">
    <property type="protein sequence ID" value="RGB72851.1"/>
    <property type="molecule type" value="Genomic_DNA"/>
</dbReference>
<dbReference type="AlphaFoldDB" id="A0A3E2TD75"/>
<accession>A0A3E2TD75</accession>
<evidence type="ECO:0008006" key="3">
    <source>
        <dbReference type="Google" id="ProtNLM"/>
    </source>
</evidence>
<name>A0A3E2TD75_9FIRM</name>
<sequence length="68" mass="7812">MMYYSDVVTKNMRSLPEVLAQINVATGRRFVIIIDEWDVVIRDEAANLKVQDEYISYLTNSLTAEAEV</sequence>
<evidence type="ECO:0000313" key="2">
    <source>
        <dbReference type="Proteomes" id="UP000260773"/>
    </source>
</evidence>
<comment type="caution">
    <text evidence="1">The sequence shown here is derived from an EMBL/GenBank/DDBJ whole genome shotgun (WGS) entry which is preliminary data.</text>
</comment>
<dbReference type="Proteomes" id="UP000260773">
    <property type="component" value="Unassembled WGS sequence"/>
</dbReference>
<evidence type="ECO:0000313" key="1">
    <source>
        <dbReference type="EMBL" id="RGB72851.1"/>
    </source>
</evidence>
<proteinExistence type="predicted"/>
<reference evidence="1 2" key="1">
    <citation type="submission" date="2018-08" db="EMBL/GenBank/DDBJ databases">
        <title>A genome reference for cultivated species of the human gut microbiota.</title>
        <authorList>
            <person name="Zou Y."/>
            <person name="Xue W."/>
            <person name="Luo G."/>
        </authorList>
    </citation>
    <scope>NUCLEOTIDE SEQUENCE [LARGE SCALE GENOMIC DNA]</scope>
    <source>
        <strain evidence="1 2">AF45-17</strain>
    </source>
</reference>
<protein>
    <recommendedName>
        <fullName evidence="3">AAA-ATPase-like domain-containing protein</fullName>
    </recommendedName>
</protein>
<organism evidence="1 2">
    <name type="scientific">Coprococcus catus</name>
    <dbReference type="NCBI Taxonomy" id="116085"/>
    <lineage>
        <taxon>Bacteria</taxon>
        <taxon>Bacillati</taxon>
        <taxon>Bacillota</taxon>
        <taxon>Clostridia</taxon>
        <taxon>Lachnospirales</taxon>
        <taxon>Lachnospiraceae</taxon>
        <taxon>Coprococcus</taxon>
    </lineage>
</organism>
<gene>
    <name evidence="1" type="ORF">DW070_16400</name>
</gene>